<reference evidence="1 2" key="1">
    <citation type="submission" date="2020-04" db="EMBL/GenBank/DDBJ databases">
        <title>MicrobeNet Type strains.</title>
        <authorList>
            <person name="Nicholson A.C."/>
        </authorList>
    </citation>
    <scope>NUCLEOTIDE SEQUENCE [LARGE SCALE GENOMIC DNA]</scope>
    <source>
        <strain evidence="1 2">ATCC BAA-277</strain>
    </source>
</reference>
<dbReference type="AlphaFoldDB" id="A0A846ZDR2"/>
<accession>A0A846ZDR2</accession>
<evidence type="ECO:0000313" key="1">
    <source>
        <dbReference type="EMBL" id="NKZ08106.1"/>
    </source>
</evidence>
<proteinExistence type="predicted"/>
<dbReference type="Gene3D" id="3.40.50.10490">
    <property type="entry name" value="Glucose-6-phosphate isomerase like protein, domain 1"/>
    <property type="match status" value="1"/>
</dbReference>
<sequence length="73" mass="7681">MLHPAAEPRTAAASTILAAYAWSRVLAGLDDLAAERGADPPRWTSANVPGGDAANAALLTRYRHRVPELTGDD</sequence>
<name>A0A846ZDR2_9ACTN</name>
<organism evidence="1 2">
    <name type="scientific">Actinomadura latina</name>
    <dbReference type="NCBI Taxonomy" id="163603"/>
    <lineage>
        <taxon>Bacteria</taxon>
        <taxon>Bacillati</taxon>
        <taxon>Actinomycetota</taxon>
        <taxon>Actinomycetes</taxon>
        <taxon>Streptosporangiales</taxon>
        <taxon>Thermomonosporaceae</taxon>
        <taxon>Actinomadura</taxon>
    </lineage>
</organism>
<protein>
    <submittedName>
        <fullName evidence="1">Uncharacterized protein</fullName>
    </submittedName>
</protein>
<dbReference type="Proteomes" id="UP000579250">
    <property type="component" value="Unassembled WGS sequence"/>
</dbReference>
<dbReference type="RefSeq" id="WP_067640620.1">
    <property type="nucleotide sequence ID" value="NZ_JAAXPI010000071.1"/>
</dbReference>
<gene>
    <name evidence="1" type="ORF">HGB48_30900</name>
</gene>
<comment type="caution">
    <text evidence="1">The sequence shown here is derived from an EMBL/GenBank/DDBJ whole genome shotgun (WGS) entry which is preliminary data.</text>
</comment>
<keyword evidence="2" id="KW-1185">Reference proteome</keyword>
<dbReference type="EMBL" id="JAAXPI010000071">
    <property type="protein sequence ID" value="NKZ08106.1"/>
    <property type="molecule type" value="Genomic_DNA"/>
</dbReference>
<evidence type="ECO:0000313" key="2">
    <source>
        <dbReference type="Proteomes" id="UP000579250"/>
    </source>
</evidence>